<dbReference type="Proteomes" id="UP000561726">
    <property type="component" value="Unassembled WGS sequence"/>
</dbReference>
<dbReference type="SUPFAM" id="SSF54593">
    <property type="entry name" value="Glyoxalase/Bleomycin resistance protein/Dihydroxybiphenyl dioxygenase"/>
    <property type="match status" value="1"/>
</dbReference>
<dbReference type="EMBL" id="JPXF01000012">
    <property type="protein sequence ID" value="KGJ79639.1"/>
    <property type="molecule type" value="Genomic_DNA"/>
</dbReference>
<comment type="caution">
    <text evidence="3">The sequence shown here is derived from an EMBL/GenBank/DDBJ whole genome shotgun (WGS) entry which is preliminary data.</text>
</comment>
<keyword evidence="4" id="KW-0223">Dioxygenase</keyword>
<feature type="region of interest" description="Disordered" evidence="1">
    <location>
        <begin position="121"/>
        <end position="145"/>
    </location>
</feature>
<dbReference type="Gene3D" id="3.10.180.10">
    <property type="entry name" value="2,3-Dihydroxybiphenyl 1,2-Dioxygenase, domain 1"/>
    <property type="match status" value="2"/>
</dbReference>
<name>A0A099JMQ9_9MICO</name>
<dbReference type="Pfam" id="PF00903">
    <property type="entry name" value="Glyoxalase"/>
    <property type="match status" value="2"/>
</dbReference>
<keyword evidence="5" id="KW-1185">Reference proteome</keyword>
<evidence type="ECO:0000259" key="2">
    <source>
        <dbReference type="PROSITE" id="PS51819"/>
    </source>
</evidence>
<evidence type="ECO:0000313" key="3">
    <source>
        <dbReference type="EMBL" id="KGJ79639.1"/>
    </source>
</evidence>
<organism evidence="3 5">
    <name type="scientific">Cryobacterium roopkundense</name>
    <dbReference type="NCBI Taxonomy" id="1001240"/>
    <lineage>
        <taxon>Bacteria</taxon>
        <taxon>Bacillati</taxon>
        <taxon>Actinomycetota</taxon>
        <taxon>Actinomycetes</taxon>
        <taxon>Micrococcales</taxon>
        <taxon>Microbacteriaceae</taxon>
        <taxon>Cryobacterium</taxon>
    </lineage>
</organism>
<evidence type="ECO:0000313" key="6">
    <source>
        <dbReference type="Proteomes" id="UP000561726"/>
    </source>
</evidence>
<dbReference type="PANTHER" id="PTHR21366">
    <property type="entry name" value="GLYOXALASE FAMILY PROTEIN"/>
    <property type="match status" value="1"/>
</dbReference>
<dbReference type="STRING" id="1001240.GY21_04740"/>
<feature type="domain" description="VOC" evidence="2">
    <location>
        <begin position="153"/>
        <end position="283"/>
    </location>
</feature>
<dbReference type="PROSITE" id="PS51819">
    <property type="entry name" value="VOC"/>
    <property type="match status" value="2"/>
</dbReference>
<dbReference type="EC" id="1.13.11.2" evidence="4"/>
<dbReference type="InterPro" id="IPR037523">
    <property type="entry name" value="VOC_core"/>
</dbReference>
<feature type="domain" description="VOC" evidence="2">
    <location>
        <begin position="7"/>
        <end position="119"/>
    </location>
</feature>
<keyword evidence="4" id="KW-0560">Oxidoreductase</keyword>
<protein>
    <submittedName>
        <fullName evidence="4">Catechol 2,3-dioxygenase</fullName>
        <ecNumber evidence="4">1.13.11.2</ecNumber>
    </submittedName>
</protein>
<dbReference type="Proteomes" id="UP000029864">
    <property type="component" value="Unassembled WGS sequence"/>
</dbReference>
<dbReference type="RefSeq" id="WP_035835513.1">
    <property type="nucleotide sequence ID" value="NZ_JACHBQ010000001.1"/>
</dbReference>
<proteinExistence type="predicted"/>
<reference evidence="3 5" key="1">
    <citation type="submission" date="2014-08" db="EMBL/GenBank/DDBJ databases">
        <authorList>
            <person name="Sisinthy S."/>
        </authorList>
    </citation>
    <scope>NUCLEOTIDE SEQUENCE [LARGE SCALE GENOMIC DNA]</scope>
    <source>
        <strain evidence="3 5">RuG17</strain>
    </source>
</reference>
<dbReference type="EMBL" id="JACHBQ010000001">
    <property type="protein sequence ID" value="MBB5639776.1"/>
    <property type="molecule type" value="Genomic_DNA"/>
</dbReference>
<evidence type="ECO:0000256" key="1">
    <source>
        <dbReference type="SAM" id="MobiDB-lite"/>
    </source>
</evidence>
<evidence type="ECO:0000313" key="5">
    <source>
        <dbReference type="Proteomes" id="UP000029864"/>
    </source>
</evidence>
<reference evidence="4 6" key="2">
    <citation type="submission" date="2020-08" db="EMBL/GenBank/DDBJ databases">
        <title>Sequencing the genomes of 1000 actinobacteria strains.</title>
        <authorList>
            <person name="Klenk H.-P."/>
        </authorList>
    </citation>
    <scope>NUCLEOTIDE SEQUENCE [LARGE SCALE GENOMIC DNA]</scope>
    <source>
        <strain evidence="4 6">DSM 21065</strain>
    </source>
</reference>
<dbReference type="InterPro" id="IPR004360">
    <property type="entry name" value="Glyas_Fos-R_dOase_dom"/>
</dbReference>
<evidence type="ECO:0000313" key="4">
    <source>
        <dbReference type="EMBL" id="MBB5639776.1"/>
    </source>
</evidence>
<dbReference type="OrthoDB" id="317332at2"/>
<sequence length="349" mass="38332">MIKLLSHLLHVRLAAADVAASVAFYRQRLGMHEAHRDASAVYLRTSDDYYLYSLVIERGPEPALVSMAWRTVSDASLTEAAHRVEAAGVQGRWHERSFGHGRSFSFTGPWGHTMELFSQGNKFHAPEPLPETDSDADADSAPATPSPAIEVRQLDHVSVAAPDVSAFLAWHEDVLGLQVQQRTVLDQERTTVFAVLGTTDTAHDLGVLLDSSDRPGRMNHMAYRVDTRAELFRAAPALDSVGVRIEHGPSTHLEFGASMHAIGEQNYLYLRDPSGMRVEINTGGFLRAVPDATPAFWRPGPGLYYRNARMPLSMTESFPPDAAPSATEEGLVFGTEARLITPAIARHTR</sequence>
<dbReference type="GO" id="GO:0018577">
    <property type="term" value="F:catechol 2,3-dioxygenase activity"/>
    <property type="evidence" value="ECO:0007669"/>
    <property type="project" value="UniProtKB-EC"/>
</dbReference>
<dbReference type="AlphaFoldDB" id="A0A099JMQ9"/>
<gene>
    <name evidence="4" type="ORF">BJ997_000324</name>
    <name evidence="3" type="ORF">GY21_04740</name>
</gene>
<dbReference type="InterPro" id="IPR029068">
    <property type="entry name" value="Glyas_Bleomycin-R_OHBP_Dase"/>
</dbReference>
<dbReference type="InterPro" id="IPR050383">
    <property type="entry name" value="GlyoxalaseI/FosfomycinResist"/>
</dbReference>
<dbReference type="eggNOG" id="COG0346">
    <property type="taxonomic scope" value="Bacteria"/>
</dbReference>
<accession>A0A099JMQ9</accession>